<name>A0A3L8PQE7_9ACTN</name>
<proteinExistence type="predicted"/>
<gene>
    <name evidence="1" type="ORF">D9V41_01615</name>
</gene>
<accession>A0A3L8PQE7</accession>
<protein>
    <submittedName>
        <fullName evidence="1">Enoyl-CoA hydratase/isomerase family protein</fullName>
    </submittedName>
</protein>
<keyword evidence="2" id="KW-1185">Reference proteome</keyword>
<dbReference type="GO" id="GO:0006635">
    <property type="term" value="P:fatty acid beta-oxidation"/>
    <property type="evidence" value="ECO:0007669"/>
    <property type="project" value="TreeGrafter"/>
</dbReference>
<dbReference type="InterPro" id="IPR029045">
    <property type="entry name" value="ClpP/crotonase-like_dom_sf"/>
</dbReference>
<dbReference type="Proteomes" id="UP000282515">
    <property type="component" value="Unassembled WGS sequence"/>
</dbReference>
<dbReference type="Pfam" id="PF00378">
    <property type="entry name" value="ECH_1"/>
    <property type="match status" value="1"/>
</dbReference>
<dbReference type="PANTHER" id="PTHR11941:SF54">
    <property type="entry name" value="ENOYL-COA HYDRATASE, MITOCHONDRIAL"/>
    <property type="match status" value="1"/>
</dbReference>
<dbReference type="Gene3D" id="3.90.226.10">
    <property type="entry name" value="2-enoyl-CoA Hydratase, Chain A, domain 1"/>
    <property type="match status" value="1"/>
</dbReference>
<dbReference type="AlphaFoldDB" id="A0A3L8PQE7"/>
<dbReference type="PANTHER" id="PTHR11941">
    <property type="entry name" value="ENOYL-COA HYDRATASE-RELATED"/>
    <property type="match status" value="1"/>
</dbReference>
<comment type="caution">
    <text evidence="1">The sequence shown here is derived from an EMBL/GenBank/DDBJ whole genome shotgun (WGS) entry which is preliminary data.</text>
</comment>
<evidence type="ECO:0000313" key="1">
    <source>
        <dbReference type="EMBL" id="RLV57616.1"/>
    </source>
</evidence>
<keyword evidence="1" id="KW-0413">Isomerase</keyword>
<dbReference type="EMBL" id="RDBF01000001">
    <property type="protein sequence ID" value="RLV57616.1"/>
    <property type="molecule type" value="Genomic_DNA"/>
</dbReference>
<dbReference type="OrthoDB" id="9807606at2"/>
<dbReference type="SUPFAM" id="SSF52096">
    <property type="entry name" value="ClpP/crotonase"/>
    <property type="match status" value="1"/>
</dbReference>
<reference evidence="1 2" key="1">
    <citation type="submission" date="2018-10" db="EMBL/GenBank/DDBJ databases">
        <title>Aeromicrobium sp. 9W16Y-2 whole genome shotgun sequence.</title>
        <authorList>
            <person name="Li F."/>
        </authorList>
    </citation>
    <scope>NUCLEOTIDE SEQUENCE [LARGE SCALE GENOMIC DNA]</scope>
    <source>
        <strain evidence="1 2">9W16Y-2</strain>
    </source>
</reference>
<dbReference type="InterPro" id="IPR001753">
    <property type="entry name" value="Enoyl-CoA_hydra/iso"/>
</dbReference>
<organism evidence="1 2">
    <name type="scientific">Aeromicrobium phragmitis</name>
    <dbReference type="NCBI Taxonomy" id="2478914"/>
    <lineage>
        <taxon>Bacteria</taxon>
        <taxon>Bacillati</taxon>
        <taxon>Actinomycetota</taxon>
        <taxon>Actinomycetes</taxon>
        <taxon>Propionibacteriales</taxon>
        <taxon>Nocardioidaceae</taxon>
        <taxon>Aeromicrobium</taxon>
    </lineage>
</organism>
<sequence length="293" mass="31991">MISSRSIAHTTSLLEEYCIAPTRCATDRSIRMARFPWFYLSRGGLSHTNPTHRYIIFRQGDQMSSVLVEQGAVESLRLRLNRPEQRNALTLADVDALIAAMAERPHSPVVIESATAGMFCAGASLSVSDPERARLSDRLYELYEAMLTRPGLTIALVDGPAVGGGAQLSAAADLRIATERARWRWVGPGHGLVVGAWIATAHFGRARGLNLTLTARWLAAQEAEAAGYVPPLVTDTDAACTELLEALRAMDAHALSDVKRATVASGLITELQRERTRNRLCWDGHAPSQHRRS</sequence>
<evidence type="ECO:0000313" key="2">
    <source>
        <dbReference type="Proteomes" id="UP000282515"/>
    </source>
</evidence>
<dbReference type="GO" id="GO:0016853">
    <property type="term" value="F:isomerase activity"/>
    <property type="evidence" value="ECO:0007669"/>
    <property type="project" value="UniProtKB-KW"/>
</dbReference>
<dbReference type="CDD" id="cd06558">
    <property type="entry name" value="crotonase-like"/>
    <property type="match status" value="1"/>
</dbReference>